<evidence type="ECO:0008006" key="4">
    <source>
        <dbReference type="Google" id="ProtNLM"/>
    </source>
</evidence>
<evidence type="ECO:0000256" key="1">
    <source>
        <dbReference type="SAM" id="Phobius"/>
    </source>
</evidence>
<organism evidence="2 3">
    <name type="scientific">Gemmata algarum</name>
    <dbReference type="NCBI Taxonomy" id="2975278"/>
    <lineage>
        <taxon>Bacteria</taxon>
        <taxon>Pseudomonadati</taxon>
        <taxon>Planctomycetota</taxon>
        <taxon>Planctomycetia</taxon>
        <taxon>Gemmatales</taxon>
        <taxon>Gemmataceae</taxon>
        <taxon>Gemmata</taxon>
    </lineage>
</organism>
<evidence type="ECO:0000313" key="3">
    <source>
        <dbReference type="Proteomes" id="UP001272242"/>
    </source>
</evidence>
<accession>A0ABU5EWR5</accession>
<keyword evidence="1" id="KW-1133">Transmembrane helix</keyword>
<feature type="transmembrane region" description="Helical" evidence="1">
    <location>
        <begin position="488"/>
        <end position="508"/>
    </location>
</feature>
<sequence>MASRVRQSIWTVGAAALGLFAGCVGGIASHAGPYYKPPASLAERAPLPHHVPPFAGGAALRFAMVHDVIHERFPRHGREHYRSRDWHTRRRLAALAPDDPATFPLADDLAVGLERLGRPDEAAAVARDKLARQQAKGLSGRDLYTSYANLGTFLIHASFADAVAGVPAARQQFCEGVGLVRKSVEVNPEAHFGRERWQTAVAEFLLAAMHDRELLRTFDCLGNRLDLGIEECLNREANWMQTGYGRAVDAQFSQGKAVYGLQSFFEPGTDHADPARWTELSRIREHITKVGAEKGWEAVPVPSHRKPVPFDEPVLGIIGMWRQGGGANPHFALALGEVMLRVGQRHIAWAAYERAYRLADRYWPDPSLRGFLLTHCRKRQAEIEQTLTYIPPASDSRPAWQNVTAPIPAAEVAELRPRFEAELAHGQGYQRAYQEYENKQIAKGASIFDAHLFDQFHAGREPIASAVGPEEQFVWVSQGKRQTYVVNWGLAGGTFGAGLAAVVVAGYLRWRSSRKRVDSELTAAD</sequence>
<dbReference type="PROSITE" id="PS51257">
    <property type="entry name" value="PROKAR_LIPOPROTEIN"/>
    <property type="match status" value="1"/>
</dbReference>
<reference evidence="3" key="1">
    <citation type="journal article" date="2023" name="Mar. Drugs">
        <title>Gemmata algarum, a Novel Planctomycete Isolated from an Algal Mat, Displays Antimicrobial Activity.</title>
        <authorList>
            <person name="Kumar G."/>
            <person name="Kallscheuer N."/>
            <person name="Kashif M."/>
            <person name="Ahamad S."/>
            <person name="Jagadeeshwari U."/>
            <person name="Pannikurungottu S."/>
            <person name="Haufschild T."/>
            <person name="Kabuu M."/>
            <person name="Sasikala C."/>
            <person name="Jogler C."/>
            <person name="Ramana C."/>
        </authorList>
    </citation>
    <scope>NUCLEOTIDE SEQUENCE [LARGE SCALE GENOMIC DNA]</scope>
    <source>
        <strain evidence="3">JC673</strain>
    </source>
</reference>
<dbReference type="EMBL" id="JAXBLV010000077">
    <property type="protein sequence ID" value="MDY3559077.1"/>
    <property type="molecule type" value="Genomic_DNA"/>
</dbReference>
<comment type="caution">
    <text evidence="2">The sequence shown here is derived from an EMBL/GenBank/DDBJ whole genome shotgun (WGS) entry which is preliminary data.</text>
</comment>
<dbReference type="RefSeq" id="WP_320685901.1">
    <property type="nucleotide sequence ID" value="NZ_JAXBLV010000077.1"/>
</dbReference>
<protein>
    <recommendedName>
        <fullName evidence="4">Tetratricopeptide repeat protein</fullName>
    </recommendedName>
</protein>
<proteinExistence type="predicted"/>
<name>A0ABU5EWR5_9BACT</name>
<gene>
    <name evidence="2" type="ORF">R5W23_006267</name>
</gene>
<dbReference type="Proteomes" id="UP001272242">
    <property type="component" value="Unassembled WGS sequence"/>
</dbReference>
<keyword evidence="1" id="KW-0812">Transmembrane</keyword>
<keyword evidence="1" id="KW-0472">Membrane</keyword>
<evidence type="ECO:0000313" key="2">
    <source>
        <dbReference type="EMBL" id="MDY3559077.1"/>
    </source>
</evidence>
<keyword evidence="3" id="KW-1185">Reference proteome</keyword>